<dbReference type="InterPro" id="IPR029063">
    <property type="entry name" value="SAM-dependent_MTases_sf"/>
</dbReference>
<dbReference type="GO" id="GO:0008757">
    <property type="term" value="F:S-adenosylmethionine-dependent methyltransferase activity"/>
    <property type="evidence" value="ECO:0007669"/>
    <property type="project" value="InterPro"/>
</dbReference>
<gene>
    <name evidence="2" type="ORF">BLE401_15260</name>
</gene>
<dbReference type="GO" id="GO:0032259">
    <property type="term" value="P:methylation"/>
    <property type="evidence" value="ECO:0007669"/>
    <property type="project" value="UniProtKB-KW"/>
</dbReference>
<dbReference type="KEGG" id="blep:AL038_09050"/>
<dbReference type="Pfam" id="PF08241">
    <property type="entry name" value="Methyltransf_11"/>
    <property type="match status" value="1"/>
</dbReference>
<dbReference type="EMBL" id="CP018889">
    <property type="protein sequence ID" value="AUI69920.1"/>
    <property type="molecule type" value="Genomic_DNA"/>
</dbReference>
<dbReference type="InterPro" id="IPR013216">
    <property type="entry name" value="Methyltransf_11"/>
</dbReference>
<dbReference type="AlphaFoldDB" id="A0A2N9YHD8"/>
<keyword evidence="2" id="KW-0489">Methyltransferase</keyword>
<dbReference type="OrthoDB" id="8210690at2"/>
<evidence type="ECO:0000259" key="1">
    <source>
        <dbReference type="Pfam" id="PF08241"/>
    </source>
</evidence>
<keyword evidence="3" id="KW-1185">Reference proteome</keyword>
<dbReference type="Proteomes" id="UP000234271">
    <property type="component" value="Chromosome"/>
</dbReference>
<dbReference type="STRING" id="288004.AL038_09050"/>
<dbReference type="RefSeq" id="WP_062152047.1">
    <property type="nucleotide sequence ID" value="NZ_CP012373.2"/>
</dbReference>
<protein>
    <submittedName>
        <fullName evidence="2">Methyltransferase domain-containing protein</fullName>
    </submittedName>
</protein>
<feature type="domain" description="Methyltransferase type 11" evidence="1">
    <location>
        <begin position="117"/>
        <end position="170"/>
    </location>
</feature>
<reference evidence="3" key="1">
    <citation type="submission" date="2016-12" db="EMBL/GenBank/DDBJ databases">
        <title>Complete Genome Sequence of Beggiatoa leptomitiformis D-401.</title>
        <authorList>
            <person name="Fomenkov A."/>
            <person name="Vincze T."/>
            <person name="Grabovich M."/>
            <person name="Anton B.P."/>
            <person name="Dubinina G."/>
            <person name="Orlova M."/>
            <person name="Belousova E."/>
            <person name="Roberts R.J."/>
        </authorList>
    </citation>
    <scope>NUCLEOTIDE SEQUENCE [LARGE SCALE GENOMIC DNA]</scope>
    <source>
        <strain evidence="3">D-401</strain>
    </source>
</reference>
<evidence type="ECO:0000313" key="3">
    <source>
        <dbReference type="Proteomes" id="UP000234271"/>
    </source>
</evidence>
<accession>A0A2N9YHD8</accession>
<sequence>MLLSNLEYIPLRLIRKFLLTEKLLLKIGQFLPYYQTNSNQINPTIILEQYSHYLAKKQIKPEALSILEIGVGATNSTGYLMALQNWGNIFLFEPYISLSIKEDDALLARLCPKDVIKTTIVQKVKRLNNLQTIPDNSIDLILSNSVLEHVDNLENLFIELKRILKPTGKMLHLVDYRDHFFKYPYHFLQFSKKTWHSYLNPGDLPVWRLREQLEIFQQIGFVVEMMEQHIDTAHFEKIKPYIANDYDLNDSLLGVTFAVLWIGFT</sequence>
<dbReference type="SUPFAM" id="SSF53335">
    <property type="entry name" value="S-adenosyl-L-methionine-dependent methyltransferases"/>
    <property type="match status" value="1"/>
</dbReference>
<evidence type="ECO:0000313" key="2">
    <source>
        <dbReference type="EMBL" id="AUI69920.1"/>
    </source>
</evidence>
<proteinExistence type="predicted"/>
<dbReference type="Gene3D" id="3.40.50.150">
    <property type="entry name" value="Vaccinia Virus protein VP39"/>
    <property type="match status" value="1"/>
</dbReference>
<dbReference type="CDD" id="cd02440">
    <property type="entry name" value="AdoMet_MTases"/>
    <property type="match status" value="1"/>
</dbReference>
<name>A0A2N9YHD8_9GAMM</name>
<organism evidence="2 3">
    <name type="scientific">Beggiatoa leptomitoformis</name>
    <dbReference type="NCBI Taxonomy" id="288004"/>
    <lineage>
        <taxon>Bacteria</taxon>
        <taxon>Pseudomonadati</taxon>
        <taxon>Pseudomonadota</taxon>
        <taxon>Gammaproteobacteria</taxon>
        <taxon>Thiotrichales</taxon>
        <taxon>Thiotrichaceae</taxon>
        <taxon>Beggiatoa</taxon>
    </lineage>
</organism>
<keyword evidence="2" id="KW-0808">Transferase</keyword>